<dbReference type="InterPro" id="IPR036265">
    <property type="entry name" value="HIT-like_sf"/>
</dbReference>
<dbReference type="InterPro" id="IPR039383">
    <property type="entry name" value="FHIT"/>
</dbReference>
<feature type="short sequence motif" description="Histidine triad motif" evidence="4">
    <location>
        <begin position="145"/>
        <end position="149"/>
    </location>
</feature>
<evidence type="ECO:0000256" key="4">
    <source>
        <dbReference type="PROSITE-ProRule" id="PRU00464"/>
    </source>
</evidence>
<dbReference type="GO" id="GO:0003824">
    <property type="term" value="F:catalytic activity"/>
    <property type="evidence" value="ECO:0007669"/>
    <property type="project" value="InterPro"/>
</dbReference>
<protein>
    <submittedName>
        <fullName evidence="6">HIT domain-containing protein</fullName>
    </submittedName>
</protein>
<feature type="active site" description="Tele-AMP-histidine intermediate" evidence="2">
    <location>
        <position position="147"/>
    </location>
</feature>
<feature type="binding site" evidence="3">
    <location>
        <position position="77"/>
    </location>
    <ligand>
        <name>substrate</name>
    </ligand>
</feature>
<dbReference type="EMBL" id="CP116942">
    <property type="protein sequence ID" value="WCO68953.1"/>
    <property type="molecule type" value="Genomic_DNA"/>
</dbReference>
<dbReference type="GO" id="GO:0000166">
    <property type="term" value="F:nucleotide binding"/>
    <property type="evidence" value="ECO:0007669"/>
    <property type="project" value="UniProtKB-KW"/>
</dbReference>
<dbReference type="CDD" id="cd01275">
    <property type="entry name" value="FHIT"/>
    <property type="match status" value="1"/>
</dbReference>
<dbReference type="PROSITE" id="PS51084">
    <property type="entry name" value="HIT_2"/>
    <property type="match status" value="1"/>
</dbReference>
<dbReference type="PANTHER" id="PTHR42997:SF1">
    <property type="entry name" value="AP-4-A PHOSPHORYLASE"/>
    <property type="match status" value="1"/>
</dbReference>
<feature type="domain" description="HIT" evidence="5">
    <location>
        <begin position="49"/>
        <end position="160"/>
    </location>
</feature>
<keyword evidence="1" id="KW-0547">Nucleotide-binding</keyword>
<dbReference type="SUPFAM" id="SSF54197">
    <property type="entry name" value="HIT-like"/>
    <property type="match status" value="1"/>
</dbReference>
<evidence type="ECO:0000256" key="3">
    <source>
        <dbReference type="PIRSR" id="PIRSR639383-2"/>
    </source>
</evidence>
<feature type="binding site" evidence="3">
    <location>
        <begin position="139"/>
        <end position="142"/>
    </location>
    <ligand>
        <name>substrate</name>
    </ligand>
</feature>
<dbReference type="RefSeq" id="WP_272738467.1">
    <property type="nucleotide sequence ID" value="NZ_CP116942.1"/>
</dbReference>
<dbReference type="PANTHER" id="PTHR42997">
    <property type="entry name" value="HIT FAMILY HYDROLASE"/>
    <property type="match status" value="1"/>
</dbReference>
<evidence type="ECO:0000313" key="6">
    <source>
        <dbReference type="EMBL" id="WCO68953.1"/>
    </source>
</evidence>
<sequence length="187" mass="20092">MTERRTAAEAGGGPPPGLARLWAGWRTAYIDRLSTDDVEVRPDDAGRSLFERILTSDLPDEEAFVVHRGAHTAVLLNAYPYGSGHLLVMPMRAAADLGDLTDEEAAELWATVTTASGVIRAAYRPDGVNIGLNLGSAAGAGVPDHLHVHVLPRWAADANFMTSVAETRVLPEPLEATYRKVRAAWPS</sequence>
<dbReference type="InterPro" id="IPR011146">
    <property type="entry name" value="HIT-like"/>
</dbReference>
<keyword evidence="7" id="KW-1185">Reference proteome</keyword>
<accession>A0AAE9YD21</accession>
<name>A0AAE9YD21_9ACTN</name>
<dbReference type="Pfam" id="PF01230">
    <property type="entry name" value="HIT"/>
    <property type="match status" value="1"/>
</dbReference>
<organism evidence="6 7">
    <name type="scientific">Iamia majanohamensis</name>
    <dbReference type="NCBI Taxonomy" id="467976"/>
    <lineage>
        <taxon>Bacteria</taxon>
        <taxon>Bacillati</taxon>
        <taxon>Actinomycetota</taxon>
        <taxon>Acidimicrobiia</taxon>
        <taxon>Acidimicrobiales</taxon>
        <taxon>Iamiaceae</taxon>
        <taxon>Iamia</taxon>
    </lineage>
</organism>
<dbReference type="KEGG" id="ima:PO878_09475"/>
<dbReference type="Proteomes" id="UP001216390">
    <property type="component" value="Chromosome"/>
</dbReference>
<dbReference type="InterPro" id="IPR052908">
    <property type="entry name" value="AP-4-A_phosphorylase"/>
</dbReference>
<evidence type="ECO:0000259" key="5">
    <source>
        <dbReference type="PROSITE" id="PS51084"/>
    </source>
</evidence>
<dbReference type="AlphaFoldDB" id="A0AAE9YD21"/>
<gene>
    <name evidence="6" type="ORF">PO878_09475</name>
</gene>
<reference evidence="6" key="1">
    <citation type="submission" date="2023-01" db="EMBL/GenBank/DDBJ databases">
        <title>The diversity of Class Acidimicrobiia in South China Sea sediment environments and the proposal of Iamia marina sp. nov., a novel species of the genus Iamia.</title>
        <authorList>
            <person name="He Y."/>
            <person name="Tian X."/>
        </authorList>
    </citation>
    <scope>NUCLEOTIDE SEQUENCE</scope>
    <source>
        <strain evidence="6">DSM 19957</strain>
    </source>
</reference>
<evidence type="ECO:0000313" key="7">
    <source>
        <dbReference type="Proteomes" id="UP001216390"/>
    </source>
</evidence>
<feature type="binding site" evidence="3">
    <location>
        <position position="149"/>
    </location>
    <ligand>
        <name>substrate</name>
    </ligand>
</feature>
<evidence type="ECO:0000256" key="2">
    <source>
        <dbReference type="PIRSR" id="PIRSR639383-1"/>
    </source>
</evidence>
<dbReference type="Gene3D" id="3.30.428.10">
    <property type="entry name" value="HIT-like"/>
    <property type="match status" value="1"/>
</dbReference>
<proteinExistence type="predicted"/>
<evidence type="ECO:0000256" key="1">
    <source>
        <dbReference type="ARBA" id="ARBA00022741"/>
    </source>
</evidence>